<dbReference type="AlphaFoldDB" id="A0A2P5VSB1"/>
<feature type="repeat" description="WD" evidence="1">
    <location>
        <begin position="1"/>
        <end position="23"/>
    </location>
</feature>
<dbReference type="InterPro" id="IPR001680">
    <property type="entry name" value="WD40_rpt"/>
</dbReference>
<dbReference type="PROSITE" id="PS50082">
    <property type="entry name" value="WD_REPEATS_2"/>
    <property type="match status" value="1"/>
</dbReference>
<evidence type="ECO:0000256" key="1">
    <source>
        <dbReference type="PROSITE-ProRule" id="PRU00221"/>
    </source>
</evidence>
<name>A0A2P5VSB1_GOSBA</name>
<dbReference type="SUPFAM" id="SSF50978">
    <property type="entry name" value="WD40 repeat-like"/>
    <property type="match status" value="1"/>
</dbReference>
<dbReference type="InterPro" id="IPR015943">
    <property type="entry name" value="WD40/YVTN_repeat-like_dom_sf"/>
</dbReference>
<dbReference type="Proteomes" id="UP000239757">
    <property type="component" value="Unassembled WGS sequence"/>
</dbReference>
<evidence type="ECO:0000313" key="3">
    <source>
        <dbReference type="Proteomes" id="UP000239757"/>
    </source>
</evidence>
<dbReference type="GO" id="GO:0016226">
    <property type="term" value="P:iron-sulfur cluster assembly"/>
    <property type="evidence" value="ECO:0007669"/>
    <property type="project" value="TreeGrafter"/>
</dbReference>
<sequence length="253" mass="28979">MVRWHPTMDILFSCSYDNTAKVWWSEDADGGWDCVQTLGESSKFLSTSLWSVVTRPPFGRLLLMLRETNCDDLTLKLWEADIIRMQSGEGYAWNHLCILSGFHDRTIFSVHWSSFNLKPIVYGLRPLQEGIIDSGAADDAVRLFVESKDGLMNGPPSYQLPLKKEKAQDNGALGISLCLFSGEYCFQNWYLRLIERIMLTNRKLILTMWYLSRASTLANNFVLAIIENNRKNVYLLLQEQGVRAGNFVLIRIP</sequence>
<gene>
    <name evidence="2" type="ORF">GOBAR_AA38975</name>
</gene>
<dbReference type="Gene3D" id="2.130.10.10">
    <property type="entry name" value="YVTN repeat-like/Quinoprotein amine dehydrogenase"/>
    <property type="match status" value="1"/>
</dbReference>
<protein>
    <submittedName>
        <fullName evidence="2">Uncharacterized protein</fullName>
    </submittedName>
</protein>
<dbReference type="PANTHER" id="PTHR19920:SF0">
    <property type="entry name" value="CYTOSOLIC IRON-SULFUR PROTEIN ASSEMBLY PROTEIN CIAO1-RELATED"/>
    <property type="match status" value="1"/>
</dbReference>
<organism evidence="2 3">
    <name type="scientific">Gossypium barbadense</name>
    <name type="common">Sea Island cotton</name>
    <name type="synonym">Hibiscus barbadensis</name>
    <dbReference type="NCBI Taxonomy" id="3634"/>
    <lineage>
        <taxon>Eukaryota</taxon>
        <taxon>Viridiplantae</taxon>
        <taxon>Streptophyta</taxon>
        <taxon>Embryophyta</taxon>
        <taxon>Tracheophyta</taxon>
        <taxon>Spermatophyta</taxon>
        <taxon>Magnoliopsida</taxon>
        <taxon>eudicotyledons</taxon>
        <taxon>Gunneridae</taxon>
        <taxon>Pentapetalae</taxon>
        <taxon>rosids</taxon>
        <taxon>malvids</taxon>
        <taxon>Malvales</taxon>
        <taxon>Malvaceae</taxon>
        <taxon>Malvoideae</taxon>
        <taxon>Gossypium</taxon>
    </lineage>
</organism>
<dbReference type="GO" id="GO:0097361">
    <property type="term" value="C:cytosolic [4Fe-4S] assembly targeting complex"/>
    <property type="evidence" value="ECO:0007669"/>
    <property type="project" value="TreeGrafter"/>
</dbReference>
<reference evidence="2 3" key="1">
    <citation type="submission" date="2015-01" db="EMBL/GenBank/DDBJ databases">
        <title>Genome of allotetraploid Gossypium barbadense reveals genomic plasticity and fiber elongation in cotton evolution.</title>
        <authorList>
            <person name="Chen X."/>
            <person name="Liu X."/>
            <person name="Zhao B."/>
            <person name="Zheng H."/>
            <person name="Hu Y."/>
            <person name="Lu G."/>
            <person name="Yang C."/>
            <person name="Chen J."/>
            <person name="Shan C."/>
            <person name="Zhang L."/>
            <person name="Zhou Y."/>
            <person name="Wang L."/>
            <person name="Guo W."/>
            <person name="Bai Y."/>
            <person name="Ruan J."/>
            <person name="Shangguan X."/>
            <person name="Mao Y."/>
            <person name="Jiang J."/>
            <person name="Zhu Y."/>
            <person name="Lei J."/>
            <person name="Kang H."/>
            <person name="Chen S."/>
            <person name="He X."/>
            <person name="Wang R."/>
            <person name="Wang Y."/>
            <person name="Chen J."/>
            <person name="Wang L."/>
            <person name="Yu S."/>
            <person name="Wang B."/>
            <person name="Wei J."/>
            <person name="Song S."/>
            <person name="Lu X."/>
            <person name="Gao Z."/>
            <person name="Gu W."/>
            <person name="Deng X."/>
            <person name="Ma D."/>
            <person name="Wang S."/>
            <person name="Liang W."/>
            <person name="Fang L."/>
            <person name="Cai C."/>
            <person name="Zhu X."/>
            <person name="Zhou B."/>
            <person name="Zhang Y."/>
            <person name="Chen Z."/>
            <person name="Xu S."/>
            <person name="Zhu R."/>
            <person name="Wang S."/>
            <person name="Zhang T."/>
            <person name="Zhao G."/>
        </authorList>
    </citation>
    <scope>NUCLEOTIDE SEQUENCE [LARGE SCALE GENOMIC DNA]</scope>
    <source>
        <strain evidence="3">cv. Xinhai21</strain>
        <tissue evidence="2">Leaf</tissue>
    </source>
</reference>
<proteinExistence type="predicted"/>
<keyword evidence="1" id="KW-0853">WD repeat</keyword>
<accession>A0A2P5VSB1</accession>
<dbReference type="PANTHER" id="PTHR19920">
    <property type="entry name" value="WD40 PROTEIN CIAO1"/>
    <property type="match status" value="1"/>
</dbReference>
<dbReference type="InterPro" id="IPR036322">
    <property type="entry name" value="WD40_repeat_dom_sf"/>
</dbReference>
<dbReference type="OrthoDB" id="284782at2759"/>
<evidence type="ECO:0000313" key="2">
    <source>
        <dbReference type="EMBL" id="PPR81739.1"/>
    </source>
</evidence>
<dbReference type="EMBL" id="KZ671165">
    <property type="protein sequence ID" value="PPR81739.1"/>
    <property type="molecule type" value="Genomic_DNA"/>
</dbReference>